<dbReference type="NCBIfam" id="TIGR03930">
    <property type="entry name" value="WXG100_ESAT6"/>
    <property type="match status" value="1"/>
</dbReference>
<dbReference type="EMBL" id="JAMQOL010000021">
    <property type="protein sequence ID" value="MCM4079362.1"/>
    <property type="molecule type" value="Genomic_DNA"/>
</dbReference>
<comment type="caution">
    <text evidence="2">The sequence shown here is derived from an EMBL/GenBank/DDBJ whole genome shotgun (WGS) entry which is preliminary data.</text>
</comment>
<proteinExistence type="inferred from homology"/>
<protein>
    <recommendedName>
        <fullName evidence="1">ESAT-6-like protein</fullName>
    </recommendedName>
</protein>
<dbReference type="Proteomes" id="UP001523216">
    <property type="component" value="Unassembled WGS sequence"/>
</dbReference>
<evidence type="ECO:0000313" key="2">
    <source>
        <dbReference type="EMBL" id="MCM4079362.1"/>
    </source>
</evidence>
<dbReference type="RefSeq" id="WP_221379792.1">
    <property type="nucleotide sequence ID" value="NZ_JAMQOL010000021.1"/>
</dbReference>
<reference evidence="2 3" key="1">
    <citation type="submission" date="2022-06" db="EMBL/GenBank/DDBJ databases">
        <title>Actinoplanes abujensis sp. nov., isolated from Nigerian arid soil.</title>
        <authorList>
            <person name="Ding P."/>
        </authorList>
    </citation>
    <scope>NUCLEOTIDE SEQUENCE [LARGE SCALE GENOMIC DNA]</scope>
    <source>
        <strain evidence="3">TRM88002</strain>
    </source>
</reference>
<dbReference type="SUPFAM" id="SSF140453">
    <property type="entry name" value="EsxAB dimer-like"/>
    <property type="match status" value="1"/>
</dbReference>
<comment type="similarity">
    <text evidence="1">Belongs to the WXG100 family.</text>
</comment>
<gene>
    <name evidence="2" type="ORF">LXN57_17445</name>
</gene>
<dbReference type="InterPro" id="IPR036689">
    <property type="entry name" value="ESAT-6-like_sf"/>
</dbReference>
<dbReference type="Gene3D" id="1.10.287.1060">
    <property type="entry name" value="ESAT-6-like"/>
    <property type="match status" value="1"/>
</dbReference>
<name>A0ABT0Y061_9ACTN</name>
<sequence length="98" mass="10680">MPNDGVLLVNFGALQQAGSDIQKAISTLQSQIDQLERDAAPLVATWDGEAQQAYQQRQATWRAASQDLTSILQNIKGAVAQSVDDYVSTEKQATARFQ</sequence>
<dbReference type="Pfam" id="PF06013">
    <property type="entry name" value="WXG100"/>
    <property type="match status" value="1"/>
</dbReference>
<accession>A0ABT0Y061</accession>
<keyword evidence="3" id="KW-1185">Reference proteome</keyword>
<evidence type="ECO:0000256" key="1">
    <source>
        <dbReference type="RuleBase" id="RU362001"/>
    </source>
</evidence>
<evidence type="ECO:0000313" key="3">
    <source>
        <dbReference type="Proteomes" id="UP001523216"/>
    </source>
</evidence>
<dbReference type="InterPro" id="IPR010310">
    <property type="entry name" value="T7SS_ESAT-6-like"/>
</dbReference>
<organism evidence="2 3">
    <name type="scientific">Paractinoplanes hotanensis</name>
    <dbReference type="NCBI Taxonomy" id="2906497"/>
    <lineage>
        <taxon>Bacteria</taxon>
        <taxon>Bacillati</taxon>
        <taxon>Actinomycetota</taxon>
        <taxon>Actinomycetes</taxon>
        <taxon>Micromonosporales</taxon>
        <taxon>Micromonosporaceae</taxon>
        <taxon>Paractinoplanes</taxon>
    </lineage>
</organism>